<dbReference type="EMBL" id="CP036528">
    <property type="protein sequence ID" value="QBK26278.1"/>
    <property type="molecule type" value="Genomic_DNA"/>
</dbReference>
<feature type="compositionally biased region" description="Basic and acidic residues" evidence="1">
    <location>
        <begin position="64"/>
        <end position="73"/>
    </location>
</feature>
<protein>
    <submittedName>
        <fullName evidence="2">Uncharacterized protein</fullName>
    </submittedName>
</protein>
<proteinExistence type="predicted"/>
<gene>
    <name evidence="2" type="ORF">DKZ56_10620</name>
</gene>
<feature type="region of interest" description="Disordered" evidence="1">
    <location>
        <begin position="21"/>
        <end position="41"/>
    </location>
</feature>
<accession>A0A4P6UW78</accession>
<evidence type="ECO:0000256" key="1">
    <source>
        <dbReference type="SAM" id="MobiDB-lite"/>
    </source>
</evidence>
<reference evidence="2 3" key="1">
    <citation type="submission" date="2019-02" db="EMBL/GenBank/DDBJ databases">
        <title>Ureibacillus thermophilus.</title>
        <authorList>
            <person name="Sunny J.S."/>
            <person name="Natarajan A."/>
            <person name="Saleena L.M."/>
        </authorList>
    </citation>
    <scope>NUCLEOTIDE SEQUENCE [LARGE SCALE GENOMIC DNA]</scope>
    <source>
        <strain evidence="2 3">LM102</strain>
    </source>
</reference>
<sequence>MESLIILILFGLIGSILSSKAKDRHNPSTPPPVYQNPQNRPKVEIKTFDEFAKEIYQQLTEKKEVQPKQEAAPKLEIQGEQPKIETSRKHVNMAKDQNPKPVAVKQNQRSTKGTGHSFLSSKEGLVNAIIAQEILGPPKAKKR</sequence>
<feature type="compositionally biased region" description="Polar residues" evidence="1">
    <location>
        <begin position="105"/>
        <end position="119"/>
    </location>
</feature>
<organism evidence="2 3">
    <name type="scientific">Ureibacillus thermophilus</name>
    <dbReference type="NCBI Taxonomy" id="367743"/>
    <lineage>
        <taxon>Bacteria</taxon>
        <taxon>Bacillati</taxon>
        <taxon>Bacillota</taxon>
        <taxon>Bacilli</taxon>
        <taxon>Bacillales</taxon>
        <taxon>Caryophanaceae</taxon>
        <taxon>Ureibacillus</taxon>
    </lineage>
</organism>
<feature type="region of interest" description="Disordered" evidence="1">
    <location>
        <begin position="64"/>
        <end position="119"/>
    </location>
</feature>
<dbReference type="Proteomes" id="UP000291151">
    <property type="component" value="Chromosome"/>
</dbReference>
<name>A0A4P6UW78_9BACL</name>
<evidence type="ECO:0000313" key="2">
    <source>
        <dbReference type="EMBL" id="QBK26278.1"/>
    </source>
</evidence>
<evidence type="ECO:0000313" key="3">
    <source>
        <dbReference type="Proteomes" id="UP000291151"/>
    </source>
</evidence>
<keyword evidence="3" id="KW-1185">Reference proteome</keyword>
<dbReference type="AlphaFoldDB" id="A0A4P6UW78"/>
<dbReference type="RefSeq" id="WP_208649969.1">
    <property type="nucleotide sequence ID" value="NZ_CP036528.1"/>
</dbReference>
<dbReference type="KEGG" id="uth:DKZ56_10620"/>